<dbReference type="RefSeq" id="WP_141873389.1">
    <property type="nucleotide sequence ID" value="NZ_VFOX01000002.1"/>
</dbReference>
<evidence type="ECO:0000313" key="2">
    <source>
        <dbReference type="Proteomes" id="UP000317209"/>
    </source>
</evidence>
<reference evidence="1 2" key="1">
    <citation type="submission" date="2019-06" db="EMBL/GenBank/DDBJ databases">
        <title>Sequencing the genomes of 1000 actinobacteria strains.</title>
        <authorList>
            <person name="Klenk H.-P."/>
        </authorList>
    </citation>
    <scope>NUCLEOTIDE SEQUENCE [LARGE SCALE GENOMIC DNA]</scope>
    <source>
        <strain evidence="1 2">DSM 20169</strain>
    </source>
</reference>
<dbReference type="EMBL" id="VFOX01000002">
    <property type="protein sequence ID" value="TQL81608.1"/>
    <property type="molecule type" value="Genomic_DNA"/>
</dbReference>
<protein>
    <recommendedName>
        <fullName evidence="3">GGDEF domain-containing protein</fullName>
    </recommendedName>
</protein>
<organism evidence="1 2">
    <name type="scientific">Microbacterium saperdae</name>
    <dbReference type="NCBI Taxonomy" id="69368"/>
    <lineage>
        <taxon>Bacteria</taxon>
        <taxon>Bacillati</taxon>
        <taxon>Actinomycetota</taxon>
        <taxon>Actinomycetes</taxon>
        <taxon>Micrococcales</taxon>
        <taxon>Microbacteriaceae</taxon>
        <taxon>Microbacterium</taxon>
    </lineage>
</organism>
<gene>
    <name evidence="1" type="ORF">FB560_3081</name>
</gene>
<accession>A0A543B9V4</accession>
<proteinExistence type="predicted"/>
<evidence type="ECO:0000313" key="1">
    <source>
        <dbReference type="EMBL" id="TQL81608.1"/>
    </source>
</evidence>
<keyword evidence="2" id="KW-1185">Reference proteome</keyword>
<comment type="caution">
    <text evidence="1">The sequence shown here is derived from an EMBL/GenBank/DDBJ whole genome shotgun (WGS) entry which is preliminary data.</text>
</comment>
<dbReference type="AlphaFoldDB" id="A0A543B9V4"/>
<dbReference type="OrthoDB" id="5441449at2"/>
<dbReference type="Proteomes" id="UP000317209">
    <property type="component" value="Unassembled WGS sequence"/>
</dbReference>
<sequence>MIGIVGPADSVALATQIAAEGGFADMLLPGVYRHADEASELARALDPSCTVVLFTGQAPYMMAGSELTEAEPQFVSHSGADLYRCIAQVLIECGGDMPRVTVDSIDEPTVLSAFADLGLPTPSAHPLGSPEDHAVPADVAEIIAFHRAALADGRADAVLTCLAEVHAVLLEEGVRVWRIEHTARTMADALQRARLSHDLIRSREEQLAVALFAPDRARLAELDVFEREVVRMRVHRELLEVARRNGGRLTAVEGGLFSVAMSRLTLDDDLDGGFGEAWPMEIAVDGLVLHVGVGVANTFEHAETLARTALDGAQRTGRTQVSFPDGRMVPIDEAVQSQP</sequence>
<evidence type="ECO:0008006" key="3">
    <source>
        <dbReference type="Google" id="ProtNLM"/>
    </source>
</evidence>
<name>A0A543B9V4_9MICO</name>